<proteinExistence type="predicted"/>
<protein>
    <submittedName>
        <fullName evidence="1">Uncharacterized protein</fullName>
    </submittedName>
</protein>
<sequence>MTIKGGYKLIDLKDSKLTVGGEGVTVKGIYNSIENSYNKPLILTGINIGGVERNDVFIDFSDDSGSYVANISATEKITITSADLVIIATIS</sequence>
<evidence type="ECO:0000313" key="1">
    <source>
        <dbReference type="EMBL" id="DAD76873.1"/>
    </source>
</evidence>
<reference evidence="1" key="1">
    <citation type="journal article" date="2021" name="Proc. Natl. Acad. Sci. U.S.A.">
        <title>A Catalog of Tens of Thousands of Viruses from Human Metagenomes Reveals Hidden Associations with Chronic Diseases.</title>
        <authorList>
            <person name="Tisza M.J."/>
            <person name="Buck C.B."/>
        </authorList>
    </citation>
    <scope>NUCLEOTIDE SEQUENCE</scope>
    <source>
        <strain evidence="1">Ctq8112</strain>
    </source>
</reference>
<organism evidence="1">
    <name type="scientific">Podoviridae sp. ctq8112</name>
    <dbReference type="NCBI Taxonomy" id="2826579"/>
    <lineage>
        <taxon>Viruses</taxon>
        <taxon>Duplodnaviria</taxon>
        <taxon>Heunggongvirae</taxon>
        <taxon>Uroviricota</taxon>
        <taxon>Caudoviricetes</taxon>
    </lineage>
</organism>
<dbReference type="EMBL" id="BK014811">
    <property type="protein sequence ID" value="DAD76873.1"/>
    <property type="molecule type" value="Genomic_DNA"/>
</dbReference>
<name>A0A8S5M3H9_9CAUD</name>
<accession>A0A8S5M3H9</accession>